<evidence type="ECO:0000313" key="1">
    <source>
        <dbReference type="EMBL" id="RUQ84499.1"/>
    </source>
</evidence>
<name>A0A433JI09_9GAMM</name>
<gene>
    <name evidence="1" type="ORF">EKM59_08620</name>
</gene>
<protein>
    <submittedName>
        <fullName evidence="1">Uncharacterized protein</fullName>
    </submittedName>
</protein>
<dbReference type="AlphaFoldDB" id="A0A433JI09"/>
<proteinExistence type="predicted"/>
<organism evidence="1 2">
    <name type="scientific">Legionella septentrionalis</name>
    <dbReference type="NCBI Taxonomy" id="2498109"/>
    <lineage>
        <taxon>Bacteria</taxon>
        <taxon>Pseudomonadati</taxon>
        <taxon>Pseudomonadota</taxon>
        <taxon>Gammaproteobacteria</taxon>
        <taxon>Legionellales</taxon>
        <taxon>Legionellaceae</taxon>
        <taxon>Legionella</taxon>
    </lineage>
</organism>
<dbReference type="EMBL" id="RZGR01000026">
    <property type="protein sequence ID" value="RUQ84499.1"/>
    <property type="molecule type" value="Genomic_DNA"/>
</dbReference>
<reference evidence="1 2" key="1">
    <citation type="submission" date="2018-12" db="EMBL/GenBank/DDBJ databases">
        <title>Legionella sp,whole genome shotgun sequence.</title>
        <authorList>
            <person name="Wu H."/>
        </authorList>
    </citation>
    <scope>NUCLEOTIDE SEQUENCE [LARGE SCALE GENOMIC DNA]</scope>
    <source>
        <strain evidence="2">km714</strain>
    </source>
</reference>
<evidence type="ECO:0000313" key="2">
    <source>
        <dbReference type="Proteomes" id="UP000288012"/>
    </source>
</evidence>
<dbReference type="Proteomes" id="UP000288012">
    <property type="component" value="Unassembled WGS sequence"/>
</dbReference>
<sequence>MFFKKLLSQKRLEESRQAGKELVGAPKLFQSLSAHSLLELVRRSRTLAHGKNTESDYLVFLDLWRKEVECKEKYELAIEWLKNHVTYYISKLATYDQPAFPYEPLDTITRAIESLEDKSLQQILATSLQEEVLNAAIQYKPKLAMRYKNSLFDNNQESRANSPA</sequence>
<keyword evidence="2" id="KW-1185">Reference proteome</keyword>
<accession>A0A433JI09</accession>
<comment type="caution">
    <text evidence="1">The sequence shown here is derived from an EMBL/GenBank/DDBJ whole genome shotgun (WGS) entry which is preliminary data.</text>
</comment>
<dbReference type="RefSeq" id="WP_126954429.1">
    <property type="nucleotide sequence ID" value="NZ_RZGR01000026.1"/>
</dbReference>